<dbReference type="Gramene" id="PAN43416">
    <property type="protein sequence ID" value="PAN43416"/>
    <property type="gene ID" value="PAHAL_8G234400"/>
</dbReference>
<dbReference type="EMBL" id="CM008053">
    <property type="protein sequence ID" value="PAN43416.1"/>
    <property type="molecule type" value="Genomic_DNA"/>
</dbReference>
<dbReference type="CDD" id="cd00121">
    <property type="entry name" value="MATH"/>
    <property type="match status" value="1"/>
</dbReference>
<dbReference type="SMART" id="SM00225">
    <property type="entry name" value="BTB"/>
    <property type="match status" value="1"/>
</dbReference>
<reference evidence="5" key="1">
    <citation type="submission" date="2018-04" db="EMBL/GenBank/DDBJ databases">
        <title>WGS assembly of Panicum hallii.</title>
        <authorList>
            <person name="Lovell J."/>
            <person name="Jenkins J."/>
            <person name="Lowry D."/>
            <person name="Mamidi S."/>
            <person name="Sreedasyam A."/>
            <person name="Weng X."/>
            <person name="Barry K."/>
            <person name="Bonette J."/>
            <person name="Campitelli B."/>
            <person name="Daum C."/>
            <person name="Gordon S."/>
            <person name="Gould B."/>
            <person name="Lipzen A."/>
            <person name="Macqueen A."/>
            <person name="Palacio-Mejia J."/>
            <person name="Plott C."/>
            <person name="Shakirov E."/>
            <person name="Shu S."/>
            <person name="Yoshinaga Y."/>
            <person name="Zane M."/>
            <person name="Rokhsar D."/>
            <person name="Grimwood J."/>
            <person name="Schmutz J."/>
            <person name="Juenger T."/>
        </authorList>
    </citation>
    <scope>NUCLEOTIDE SEQUENCE [LARGE SCALE GENOMIC DNA]</scope>
    <source>
        <strain evidence="5">FIL2</strain>
    </source>
</reference>
<dbReference type="PANTHER" id="PTHR26379">
    <property type="entry name" value="BTB/POZ AND MATH DOMAIN-CONTAINING PROTEIN 1"/>
    <property type="match status" value="1"/>
</dbReference>
<feature type="domain" description="MATH" evidence="4">
    <location>
        <begin position="26"/>
        <end position="160"/>
    </location>
</feature>
<dbReference type="InterPro" id="IPR045005">
    <property type="entry name" value="BPM1-6"/>
</dbReference>
<dbReference type="InterPro" id="IPR011333">
    <property type="entry name" value="SKP1/BTB/POZ_sf"/>
</dbReference>
<dbReference type="InterPro" id="IPR002083">
    <property type="entry name" value="MATH/TRAF_dom"/>
</dbReference>
<dbReference type="Pfam" id="PF24570">
    <property type="entry name" value="BACK_BPM_SPOP"/>
    <property type="match status" value="1"/>
</dbReference>
<dbReference type="PANTHER" id="PTHR26379:SF296">
    <property type="entry name" value="BTB DOMAIN-CONTAINING PROTEIN"/>
    <property type="match status" value="1"/>
</dbReference>
<dbReference type="Gene3D" id="1.25.40.420">
    <property type="match status" value="1"/>
</dbReference>
<dbReference type="Gene3D" id="2.60.210.10">
    <property type="entry name" value="Apoptosis, Tumor Necrosis Factor Receptor Associated Protein 2, Chain A"/>
    <property type="match status" value="1"/>
</dbReference>
<dbReference type="SUPFAM" id="SSF49599">
    <property type="entry name" value="TRAF domain-like"/>
    <property type="match status" value="1"/>
</dbReference>
<dbReference type="CDD" id="cd18280">
    <property type="entry name" value="BTB_POZ_BPM_plant"/>
    <property type="match status" value="1"/>
</dbReference>
<feature type="domain" description="BTB" evidence="3">
    <location>
        <begin position="193"/>
        <end position="259"/>
    </location>
</feature>
<comment type="similarity">
    <text evidence="2">Belongs to the Tdpoz family.</text>
</comment>
<dbReference type="Proteomes" id="UP000243499">
    <property type="component" value="Chromosome 8"/>
</dbReference>
<evidence type="ECO:0000259" key="3">
    <source>
        <dbReference type="PROSITE" id="PS50097"/>
    </source>
</evidence>
<evidence type="ECO:0000313" key="5">
    <source>
        <dbReference type="EMBL" id="PAN43416.1"/>
    </source>
</evidence>
<dbReference type="PROSITE" id="PS50144">
    <property type="entry name" value="MATH"/>
    <property type="match status" value="1"/>
</dbReference>
<proteinExistence type="inferred from homology"/>
<dbReference type="Gene3D" id="3.30.710.10">
    <property type="entry name" value="Potassium Channel Kv1.1, Chain A"/>
    <property type="match status" value="1"/>
</dbReference>
<dbReference type="AlphaFoldDB" id="A0A2S3IFB8"/>
<name>A0A2S3IFB8_9POAL</name>
<evidence type="ECO:0000259" key="4">
    <source>
        <dbReference type="PROSITE" id="PS50144"/>
    </source>
</evidence>
<dbReference type="PROSITE" id="PS50097">
    <property type="entry name" value="BTB"/>
    <property type="match status" value="1"/>
</dbReference>
<organism evidence="5">
    <name type="scientific">Panicum hallii</name>
    <dbReference type="NCBI Taxonomy" id="206008"/>
    <lineage>
        <taxon>Eukaryota</taxon>
        <taxon>Viridiplantae</taxon>
        <taxon>Streptophyta</taxon>
        <taxon>Embryophyta</taxon>
        <taxon>Tracheophyta</taxon>
        <taxon>Spermatophyta</taxon>
        <taxon>Magnoliopsida</taxon>
        <taxon>Liliopsida</taxon>
        <taxon>Poales</taxon>
        <taxon>Poaceae</taxon>
        <taxon>PACMAD clade</taxon>
        <taxon>Panicoideae</taxon>
        <taxon>Panicodae</taxon>
        <taxon>Paniceae</taxon>
        <taxon>Panicinae</taxon>
        <taxon>Panicum</taxon>
        <taxon>Panicum sect. Panicum</taxon>
    </lineage>
</organism>
<dbReference type="SUPFAM" id="SSF54695">
    <property type="entry name" value="POZ domain"/>
    <property type="match status" value="1"/>
</dbReference>
<evidence type="ECO:0000256" key="2">
    <source>
        <dbReference type="ARBA" id="ARBA00010846"/>
    </source>
</evidence>
<dbReference type="InterPro" id="IPR008974">
    <property type="entry name" value="TRAF-like"/>
</dbReference>
<evidence type="ECO:0008006" key="6">
    <source>
        <dbReference type="Google" id="ProtNLM"/>
    </source>
</evidence>
<sequence>MSSSLACAGGGDGGGGGSASTTVTATGWHVLKVEDYSQLKGIGVARRIKSNPFVVGGRSWCVTFFPDGSSEETVDWVCIGLRLERRRRHHDDDDGIAVARAKYSFLDQVGEPVPSSTVGGTSVRVFSRPGQSWVHPEFIRREDMESSHVRDDKFCIRCDVTVIERNCCQVPATVPPSDLRRHLGDLLAAGAGADVAFEVAGETLAAHKAVLAARSPVFKAEFFGSLLKENAATATHVRIHGMEPRVFRAMLHFIYTDSLPEIGPDERMAMAQHLLVAADRYDMERLKSMCEFVLCMHVSEDVAVSTLVLAEQHGCHQLKEACFKILGSSGKYKELLVGDDLEHLASSSPSLLVELCARLGLDEL</sequence>
<comment type="pathway">
    <text evidence="1">Protein modification; protein ubiquitination.</text>
</comment>
<dbReference type="InterPro" id="IPR056423">
    <property type="entry name" value="BACK_BPM_SPOP"/>
</dbReference>
<protein>
    <recommendedName>
        <fullName evidence="6">BTB domain-containing protein</fullName>
    </recommendedName>
</protein>
<dbReference type="Pfam" id="PF00651">
    <property type="entry name" value="BTB"/>
    <property type="match status" value="1"/>
</dbReference>
<evidence type="ECO:0000256" key="1">
    <source>
        <dbReference type="ARBA" id="ARBA00004906"/>
    </source>
</evidence>
<gene>
    <name evidence="5" type="ORF">PAHAL_8G234400</name>
</gene>
<dbReference type="InterPro" id="IPR000210">
    <property type="entry name" value="BTB/POZ_dom"/>
</dbReference>
<dbReference type="GO" id="GO:0016567">
    <property type="term" value="P:protein ubiquitination"/>
    <property type="evidence" value="ECO:0007669"/>
    <property type="project" value="InterPro"/>
</dbReference>
<dbReference type="Pfam" id="PF22486">
    <property type="entry name" value="MATH_2"/>
    <property type="match status" value="1"/>
</dbReference>
<accession>A0A2S3IFB8</accession>